<feature type="domain" description="SCP2" evidence="2">
    <location>
        <begin position="29"/>
        <end position="112"/>
    </location>
</feature>
<sequence length="165" mass="17727">MADEGGTVRVRLVQGEASSGLGLMTAQYLEQILTGAPAKQRRARSLRGRLALEATDAKVTITVSFRGDRIDIEDGAVPPLDAYVGGPYVALTDLLAGRANPVTEHLRRRLRVRSSLRRPFFPYRVYSLLRLTPAPARPWLPWAVGLLVVGGVSAAIALAIVLGGS</sequence>
<comment type="caution">
    <text evidence="3">The sequence shown here is derived from an EMBL/GenBank/DDBJ whole genome shotgun (WGS) entry which is preliminary data.</text>
</comment>
<evidence type="ECO:0000313" key="3">
    <source>
        <dbReference type="EMBL" id="GAG28238.1"/>
    </source>
</evidence>
<dbReference type="AlphaFoldDB" id="X0WUS3"/>
<keyword evidence="1" id="KW-1133">Transmembrane helix</keyword>
<dbReference type="SUPFAM" id="SSF55718">
    <property type="entry name" value="SCP-like"/>
    <property type="match status" value="1"/>
</dbReference>
<dbReference type="InterPro" id="IPR003033">
    <property type="entry name" value="SCP2_sterol-bd_dom"/>
</dbReference>
<keyword evidence="1" id="KW-0812">Transmembrane</keyword>
<keyword evidence="1" id="KW-0472">Membrane</keyword>
<evidence type="ECO:0000259" key="2">
    <source>
        <dbReference type="Pfam" id="PF02036"/>
    </source>
</evidence>
<dbReference type="InterPro" id="IPR036527">
    <property type="entry name" value="SCP2_sterol-bd_dom_sf"/>
</dbReference>
<evidence type="ECO:0000256" key="1">
    <source>
        <dbReference type="SAM" id="Phobius"/>
    </source>
</evidence>
<name>X0WUS3_9ZZZZ</name>
<gene>
    <name evidence="3" type="ORF">S01H1_73012</name>
</gene>
<reference evidence="3" key="1">
    <citation type="journal article" date="2014" name="Front. Microbiol.">
        <title>High frequency of phylogenetically diverse reductive dehalogenase-homologous genes in deep subseafloor sedimentary metagenomes.</title>
        <authorList>
            <person name="Kawai M."/>
            <person name="Futagami T."/>
            <person name="Toyoda A."/>
            <person name="Takaki Y."/>
            <person name="Nishi S."/>
            <person name="Hori S."/>
            <person name="Arai W."/>
            <person name="Tsubouchi T."/>
            <person name="Morono Y."/>
            <person name="Uchiyama I."/>
            <person name="Ito T."/>
            <person name="Fujiyama A."/>
            <person name="Inagaki F."/>
            <person name="Takami H."/>
        </authorList>
    </citation>
    <scope>NUCLEOTIDE SEQUENCE</scope>
    <source>
        <strain evidence="3">Expedition CK06-06</strain>
    </source>
</reference>
<dbReference type="Pfam" id="PF02036">
    <property type="entry name" value="SCP2"/>
    <property type="match status" value="1"/>
</dbReference>
<organism evidence="3">
    <name type="scientific">marine sediment metagenome</name>
    <dbReference type="NCBI Taxonomy" id="412755"/>
    <lineage>
        <taxon>unclassified sequences</taxon>
        <taxon>metagenomes</taxon>
        <taxon>ecological metagenomes</taxon>
    </lineage>
</organism>
<proteinExistence type="predicted"/>
<accession>X0WUS3</accession>
<protein>
    <recommendedName>
        <fullName evidence="2">SCP2 domain-containing protein</fullName>
    </recommendedName>
</protein>
<feature type="transmembrane region" description="Helical" evidence="1">
    <location>
        <begin position="139"/>
        <end position="162"/>
    </location>
</feature>
<dbReference type="EMBL" id="BARS01048757">
    <property type="protein sequence ID" value="GAG28238.1"/>
    <property type="molecule type" value="Genomic_DNA"/>
</dbReference>